<evidence type="ECO:0000313" key="3">
    <source>
        <dbReference type="Proteomes" id="UP000270291"/>
    </source>
</evidence>
<dbReference type="OrthoDB" id="881740at2"/>
<feature type="chain" id="PRO_5019248590" evidence="1">
    <location>
        <begin position="24"/>
        <end position="175"/>
    </location>
</feature>
<proteinExistence type="predicted"/>
<name>A0A428K7L4_9BACT</name>
<gene>
    <name evidence="2" type="ORF">EI293_16330</name>
</gene>
<dbReference type="RefSeq" id="WP_125439608.1">
    <property type="nucleotide sequence ID" value="NZ_RWIU01000005.1"/>
</dbReference>
<protein>
    <submittedName>
        <fullName evidence="2">Uncharacterized protein</fullName>
    </submittedName>
</protein>
<dbReference type="Proteomes" id="UP000270291">
    <property type="component" value="Unassembled WGS sequence"/>
</dbReference>
<organism evidence="2 3">
    <name type="scientific">Hymenobacter perfusus</name>
    <dbReference type="NCBI Taxonomy" id="1236770"/>
    <lineage>
        <taxon>Bacteria</taxon>
        <taxon>Pseudomonadati</taxon>
        <taxon>Bacteroidota</taxon>
        <taxon>Cytophagia</taxon>
        <taxon>Cytophagales</taxon>
        <taxon>Hymenobacteraceae</taxon>
        <taxon>Hymenobacter</taxon>
    </lineage>
</organism>
<dbReference type="EMBL" id="RWIU01000005">
    <property type="protein sequence ID" value="RSK42478.1"/>
    <property type="molecule type" value="Genomic_DNA"/>
</dbReference>
<dbReference type="AlphaFoldDB" id="A0A428K7L4"/>
<keyword evidence="3" id="KW-1185">Reference proteome</keyword>
<evidence type="ECO:0000313" key="2">
    <source>
        <dbReference type="EMBL" id="RSK42478.1"/>
    </source>
</evidence>
<evidence type="ECO:0000256" key="1">
    <source>
        <dbReference type="SAM" id="SignalP"/>
    </source>
</evidence>
<comment type="caution">
    <text evidence="2">The sequence shown here is derived from an EMBL/GenBank/DDBJ whole genome shotgun (WGS) entry which is preliminary data.</text>
</comment>
<reference evidence="2 3" key="1">
    <citation type="submission" date="2018-12" db="EMBL/GenBank/DDBJ databases">
        <authorList>
            <person name="Feng G."/>
            <person name="Zhu H."/>
        </authorList>
    </citation>
    <scope>NUCLEOTIDE SEQUENCE [LARGE SCALE GENOMIC DNA]</scope>
    <source>
        <strain evidence="2 3">LMG 26000</strain>
    </source>
</reference>
<feature type="signal peptide" evidence="1">
    <location>
        <begin position="1"/>
        <end position="23"/>
    </location>
</feature>
<sequence length="175" mass="19370">MTIRKPLVLGAVSMWAMANVAYAQQPQSYIRPEADPIYLLNSTTIINGLVADFVPSDIQGIEVYKLSMRTNDNTPLPWQASVGTTGVLIINSTRRVPTESLPQLGRRLKLPGPLQFAIDGHWLSAEATSKLRITPVAIAQLHIIHPTDTQSATVVDIWLKRMPKKEHPPGSIFIR</sequence>
<keyword evidence="1" id="KW-0732">Signal</keyword>
<accession>A0A428K7L4</accession>